<evidence type="ECO:0000259" key="6">
    <source>
        <dbReference type="PROSITE" id="PS50089"/>
    </source>
</evidence>
<dbReference type="InterPro" id="IPR001841">
    <property type="entry name" value="Znf_RING"/>
</dbReference>
<dbReference type="SUPFAM" id="SSF57850">
    <property type="entry name" value="RING/U-box"/>
    <property type="match status" value="1"/>
</dbReference>
<evidence type="ECO:0000256" key="4">
    <source>
        <dbReference type="PROSITE-ProRule" id="PRU00175"/>
    </source>
</evidence>
<feature type="region of interest" description="Disordered" evidence="5">
    <location>
        <begin position="113"/>
        <end position="223"/>
    </location>
</feature>
<keyword evidence="2 4" id="KW-0863">Zinc-finger</keyword>
<evidence type="ECO:0000313" key="8">
    <source>
        <dbReference type="Proteomes" id="UP000694380"/>
    </source>
</evidence>
<keyword evidence="1" id="KW-0479">Metal-binding</keyword>
<dbReference type="Gene3D" id="3.30.40.10">
    <property type="entry name" value="Zinc/RING finger domain, C3HC4 (zinc finger)"/>
    <property type="match status" value="1"/>
</dbReference>
<proteinExistence type="predicted"/>
<protein>
    <recommendedName>
        <fullName evidence="6">RING-type domain-containing protein</fullName>
    </recommendedName>
</protein>
<feature type="compositionally biased region" description="Pro residues" evidence="5">
    <location>
        <begin position="181"/>
        <end position="192"/>
    </location>
</feature>
<organism evidence="7 8">
    <name type="scientific">Chrysemys picta bellii</name>
    <name type="common">Western painted turtle</name>
    <name type="synonym">Emys bellii</name>
    <dbReference type="NCBI Taxonomy" id="8478"/>
    <lineage>
        <taxon>Eukaryota</taxon>
        <taxon>Metazoa</taxon>
        <taxon>Chordata</taxon>
        <taxon>Craniata</taxon>
        <taxon>Vertebrata</taxon>
        <taxon>Euteleostomi</taxon>
        <taxon>Archelosauria</taxon>
        <taxon>Testudinata</taxon>
        <taxon>Testudines</taxon>
        <taxon>Cryptodira</taxon>
        <taxon>Durocryptodira</taxon>
        <taxon>Testudinoidea</taxon>
        <taxon>Emydidae</taxon>
        <taxon>Chrysemys</taxon>
    </lineage>
</organism>
<evidence type="ECO:0000256" key="3">
    <source>
        <dbReference type="ARBA" id="ARBA00022833"/>
    </source>
</evidence>
<evidence type="ECO:0000313" key="7">
    <source>
        <dbReference type="Ensembl" id="ENSCPBP00000011175.1"/>
    </source>
</evidence>
<sequence length="223" mass="23952">MASGLPASQAPPLYSPPPTWGRIVPSQFGSGEMERLWEDVTCSICLNGLDDPVSIECGHNFCQGCLMAHWHWVLAHGYRCPECRAPCSRDRMTPDTQLKALVEKIIAPVREEMELVRPDRPDQRKGPCPYRGAGYLGPSSSHGPSPSVPPPAMAPPPAPQPSPSNHGNTPCLPWPHCLPQVPAPTPSEPPTQPHSLVTSAWSPPTGGCRCVRDGPRGRGPGGF</sequence>
<dbReference type="InterPro" id="IPR013083">
    <property type="entry name" value="Znf_RING/FYVE/PHD"/>
</dbReference>
<dbReference type="AlphaFoldDB" id="A0A8C3FM88"/>
<dbReference type="GO" id="GO:0008270">
    <property type="term" value="F:zinc ion binding"/>
    <property type="evidence" value="ECO:0007669"/>
    <property type="project" value="UniProtKB-KW"/>
</dbReference>
<dbReference type="InterPro" id="IPR017907">
    <property type="entry name" value="Znf_RING_CS"/>
</dbReference>
<dbReference type="PROSITE" id="PS00518">
    <property type="entry name" value="ZF_RING_1"/>
    <property type="match status" value="1"/>
</dbReference>
<dbReference type="PROSITE" id="PS50089">
    <property type="entry name" value="ZF_RING_2"/>
    <property type="match status" value="1"/>
</dbReference>
<feature type="compositionally biased region" description="Basic and acidic residues" evidence="5">
    <location>
        <begin position="113"/>
        <end position="125"/>
    </location>
</feature>
<keyword evidence="8" id="KW-1185">Reference proteome</keyword>
<dbReference type="SMART" id="SM00184">
    <property type="entry name" value="RING"/>
    <property type="match status" value="1"/>
</dbReference>
<dbReference type="Proteomes" id="UP000694380">
    <property type="component" value="Unplaced"/>
</dbReference>
<dbReference type="InterPro" id="IPR050143">
    <property type="entry name" value="TRIM/RBCC"/>
</dbReference>
<dbReference type="PANTHER" id="PTHR24103">
    <property type="entry name" value="E3 UBIQUITIN-PROTEIN LIGASE TRIM"/>
    <property type="match status" value="1"/>
</dbReference>
<keyword evidence="3" id="KW-0862">Zinc</keyword>
<dbReference type="GeneTree" id="ENSGT00950000184889"/>
<feature type="domain" description="RING-type" evidence="6">
    <location>
        <begin position="42"/>
        <end position="84"/>
    </location>
</feature>
<dbReference type="Pfam" id="PF15227">
    <property type="entry name" value="zf-C3HC4_4"/>
    <property type="match status" value="1"/>
</dbReference>
<reference evidence="7" key="1">
    <citation type="submission" date="2025-08" db="UniProtKB">
        <authorList>
            <consortium name="Ensembl"/>
        </authorList>
    </citation>
    <scope>IDENTIFICATION</scope>
</reference>
<evidence type="ECO:0000256" key="2">
    <source>
        <dbReference type="ARBA" id="ARBA00022771"/>
    </source>
</evidence>
<evidence type="ECO:0000256" key="1">
    <source>
        <dbReference type="ARBA" id="ARBA00022723"/>
    </source>
</evidence>
<accession>A0A8C3FM88</accession>
<reference evidence="7" key="2">
    <citation type="submission" date="2025-09" db="UniProtKB">
        <authorList>
            <consortium name="Ensembl"/>
        </authorList>
    </citation>
    <scope>IDENTIFICATION</scope>
</reference>
<dbReference type="Ensembl" id="ENSCPBT00000013408.1">
    <property type="protein sequence ID" value="ENSCPBP00000011175.1"/>
    <property type="gene ID" value="ENSCPBG00000008506.1"/>
</dbReference>
<evidence type="ECO:0000256" key="5">
    <source>
        <dbReference type="SAM" id="MobiDB-lite"/>
    </source>
</evidence>
<name>A0A8C3FM88_CHRPI</name>
<feature type="compositionally biased region" description="Pro residues" evidence="5">
    <location>
        <begin position="146"/>
        <end position="162"/>
    </location>
</feature>